<accession>A0A916RZG6</accession>
<evidence type="ECO:0000256" key="2">
    <source>
        <dbReference type="SAM" id="SignalP"/>
    </source>
</evidence>
<feature type="signal peptide" evidence="2">
    <location>
        <begin position="1"/>
        <end position="30"/>
    </location>
</feature>
<feature type="chain" id="PRO_5036765451" evidence="2">
    <location>
        <begin position="31"/>
        <end position="333"/>
    </location>
</feature>
<dbReference type="Proteomes" id="UP000636264">
    <property type="component" value="Unassembled WGS sequence"/>
</dbReference>
<comment type="caution">
    <text evidence="3">The sequence shown here is derived from an EMBL/GenBank/DDBJ whole genome shotgun (WGS) entry which is preliminary data.</text>
</comment>
<evidence type="ECO:0000256" key="1">
    <source>
        <dbReference type="ARBA" id="ARBA00022729"/>
    </source>
</evidence>
<keyword evidence="1 2" id="KW-0732">Signal</keyword>
<dbReference type="EMBL" id="BMIF01000012">
    <property type="protein sequence ID" value="GGA77031.1"/>
    <property type="molecule type" value="Genomic_DNA"/>
</dbReference>
<dbReference type="SUPFAM" id="SSF53850">
    <property type="entry name" value="Periplasmic binding protein-like II"/>
    <property type="match status" value="1"/>
</dbReference>
<dbReference type="AlphaFoldDB" id="A0A916RZG6"/>
<dbReference type="PANTHER" id="PTHR30006">
    <property type="entry name" value="THIAMINE-BINDING PERIPLASMIC PROTEIN-RELATED"/>
    <property type="match status" value="1"/>
</dbReference>
<protein>
    <submittedName>
        <fullName evidence="3">ABC transporter substrate-binding protein</fullName>
    </submittedName>
</protein>
<proteinExistence type="predicted"/>
<dbReference type="Pfam" id="PF13531">
    <property type="entry name" value="SBP_bac_11"/>
    <property type="match status" value="1"/>
</dbReference>
<evidence type="ECO:0000313" key="4">
    <source>
        <dbReference type="Proteomes" id="UP000636264"/>
    </source>
</evidence>
<organism evidence="3 4">
    <name type="scientific">Nitratireductor aestuarii</name>
    <dbReference type="NCBI Taxonomy" id="1735103"/>
    <lineage>
        <taxon>Bacteria</taxon>
        <taxon>Pseudomonadati</taxon>
        <taxon>Pseudomonadota</taxon>
        <taxon>Alphaproteobacteria</taxon>
        <taxon>Hyphomicrobiales</taxon>
        <taxon>Phyllobacteriaceae</taxon>
        <taxon>Nitratireductor</taxon>
    </lineage>
</organism>
<gene>
    <name evidence="3" type="ORF">GCM10011385_33950</name>
</gene>
<evidence type="ECO:0000313" key="3">
    <source>
        <dbReference type="EMBL" id="GGA77031.1"/>
    </source>
</evidence>
<reference evidence="3" key="2">
    <citation type="submission" date="2020-09" db="EMBL/GenBank/DDBJ databases">
        <authorList>
            <person name="Sun Q."/>
            <person name="Zhou Y."/>
        </authorList>
    </citation>
    <scope>NUCLEOTIDE SEQUENCE</scope>
    <source>
        <strain evidence="3">CGMCC 1.15320</strain>
    </source>
</reference>
<sequence>MRGSNSLKRYVATSAFAAVVALSTVVGASAQTEIPAELVEAAKAEGSLTVYTNVDPSLVQKLGDAYTQAYGITVDIQRQASSALAQRFMAEHDTNNTIADVYYSTDRAFHDDGFEKQLFSSVEDVPGYANWPEEAKGPAALTIGYNPYSLVWNKDMVPEGLKSWEDLIKPEYEGQVILTDPRSSVTSNQFYKMLHDLYGDDFLRKLGTHATYSQSAVPGIQQVAAGAQAIYAPGIHQVVTGLVASGAPLDESFPEPSISSNNVASLVAAGPHPNAAKLFLAFLMTNEAQAINNYDGFSPVEGIPNTRPMPKILNVDPKEAVAASENIYKLLGL</sequence>
<name>A0A916RZG6_9HYPH</name>
<dbReference type="Gene3D" id="3.40.190.10">
    <property type="entry name" value="Periplasmic binding protein-like II"/>
    <property type="match status" value="2"/>
</dbReference>
<keyword evidence="4" id="KW-1185">Reference proteome</keyword>
<reference evidence="3" key="1">
    <citation type="journal article" date="2014" name="Int. J. Syst. Evol. Microbiol.">
        <title>Complete genome sequence of Corynebacterium casei LMG S-19264T (=DSM 44701T), isolated from a smear-ripened cheese.</title>
        <authorList>
            <consortium name="US DOE Joint Genome Institute (JGI-PGF)"/>
            <person name="Walter F."/>
            <person name="Albersmeier A."/>
            <person name="Kalinowski J."/>
            <person name="Ruckert C."/>
        </authorList>
    </citation>
    <scope>NUCLEOTIDE SEQUENCE</scope>
    <source>
        <strain evidence="3">CGMCC 1.15320</strain>
    </source>
</reference>